<accession>A0A9P6Y4Y6</accession>
<evidence type="ECO:0000256" key="1">
    <source>
        <dbReference type="SAM" id="MobiDB-lite"/>
    </source>
</evidence>
<feature type="region of interest" description="Disordered" evidence="1">
    <location>
        <begin position="69"/>
        <end position="92"/>
    </location>
</feature>
<reference evidence="2" key="1">
    <citation type="journal article" date="2020" name="Microb. Genom.">
        <title>Genetic diversity of clinical and environmental Mucorales isolates obtained from an investigation of mucormycosis cases among solid organ transplant recipients.</title>
        <authorList>
            <person name="Nguyen M.H."/>
            <person name="Kaul D."/>
            <person name="Muto C."/>
            <person name="Cheng S.J."/>
            <person name="Richter R.A."/>
            <person name="Bruno V.M."/>
            <person name="Liu G."/>
            <person name="Beyhan S."/>
            <person name="Sundermann A.J."/>
            <person name="Mounaud S."/>
            <person name="Pasculle A.W."/>
            <person name="Nierman W.C."/>
            <person name="Driscoll E."/>
            <person name="Cumbie R."/>
            <person name="Clancy C.J."/>
            <person name="Dupont C.L."/>
        </authorList>
    </citation>
    <scope>NUCLEOTIDE SEQUENCE</scope>
    <source>
        <strain evidence="2">GL16</strain>
    </source>
</reference>
<dbReference type="EMBL" id="JAANIT010001664">
    <property type="protein sequence ID" value="KAG1539244.1"/>
    <property type="molecule type" value="Genomic_DNA"/>
</dbReference>
<proteinExistence type="predicted"/>
<protein>
    <submittedName>
        <fullName evidence="2">Uncharacterized protein</fullName>
    </submittedName>
</protein>
<feature type="compositionally biased region" description="Polar residues" evidence="1">
    <location>
        <begin position="69"/>
        <end position="81"/>
    </location>
</feature>
<name>A0A9P6Y4Y6_RHIOR</name>
<dbReference type="Proteomes" id="UP000717996">
    <property type="component" value="Unassembled WGS sequence"/>
</dbReference>
<gene>
    <name evidence="2" type="ORF">G6F51_009259</name>
</gene>
<comment type="caution">
    <text evidence="2">The sequence shown here is derived from an EMBL/GenBank/DDBJ whole genome shotgun (WGS) entry which is preliminary data.</text>
</comment>
<sequence>MIQYYAKNCENSNIKIYIDNKSALKCMTRAGSTTSAILQDLAIQIQELCNHRKLEPDQDTTLRDVNTKENIPNHTTTTGEVQNRRLRSKTQSSTPKILVNANRSNSSSRCNESTLIVAGNIPLLSLEANPTSIEMYSRPEVDTNGASNPNVIETILVPDDPQNETYTTTNNLETQQEVVSSCLATIYNNRLQAGLDK</sequence>
<dbReference type="AlphaFoldDB" id="A0A9P6Y4Y6"/>
<evidence type="ECO:0000313" key="2">
    <source>
        <dbReference type="EMBL" id="KAG1539244.1"/>
    </source>
</evidence>
<evidence type="ECO:0000313" key="3">
    <source>
        <dbReference type="Proteomes" id="UP000717996"/>
    </source>
</evidence>
<organism evidence="2 3">
    <name type="scientific">Rhizopus oryzae</name>
    <name type="common">Mucormycosis agent</name>
    <name type="synonym">Rhizopus arrhizus var. delemar</name>
    <dbReference type="NCBI Taxonomy" id="64495"/>
    <lineage>
        <taxon>Eukaryota</taxon>
        <taxon>Fungi</taxon>
        <taxon>Fungi incertae sedis</taxon>
        <taxon>Mucoromycota</taxon>
        <taxon>Mucoromycotina</taxon>
        <taxon>Mucoromycetes</taxon>
        <taxon>Mucorales</taxon>
        <taxon>Mucorineae</taxon>
        <taxon>Rhizopodaceae</taxon>
        <taxon>Rhizopus</taxon>
    </lineage>
</organism>